<dbReference type="Proteomes" id="UP000663856">
    <property type="component" value="Unassembled WGS sequence"/>
</dbReference>
<accession>A0A815WPM4</accession>
<dbReference type="Proteomes" id="UP000663834">
    <property type="component" value="Unassembled WGS sequence"/>
</dbReference>
<sequence>MRVLLHEWRKQLAYFKRNNFKSLQKARGAVNTIAFFVVWGYAGYFIANRADKTAKETGIPHRLQVAKQTGSRYITKWDLNTGETEKIDVFAELAEKEAEAHIRALEQRRLREEARQASSANNSKE</sequence>
<name>A0A815WPM4_9BILA</name>
<dbReference type="Proteomes" id="UP000663824">
    <property type="component" value="Unassembled WGS sequence"/>
</dbReference>
<comment type="caution">
    <text evidence="3">The sequence shown here is derived from an EMBL/GenBank/DDBJ whole genome shotgun (WGS) entry which is preliminary data.</text>
</comment>
<reference evidence="3" key="1">
    <citation type="submission" date="2021-02" db="EMBL/GenBank/DDBJ databases">
        <authorList>
            <person name="Nowell W R."/>
        </authorList>
    </citation>
    <scope>NUCLEOTIDE SEQUENCE</scope>
</reference>
<dbReference type="EMBL" id="CAJNOW010008789">
    <property type="protein sequence ID" value="CAF1546882.1"/>
    <property type="molecule type" value="Genomic_DNA"/>
</dbReference>
<dbReference type="OrthoDB" id="10010356at2759"/>
<feature type="transmembrane region" description="Helical" evidence="1">
    <location>
        <begin position="26"/>
        <end position="47"/>
    </location>
</feature>
<evidence type="ECO:0000313" key="5">
    <source>
        <dbReference type="EMBL" id="CAF1991940.1"/>
    </source>
</evidence>
<evidence type="ECO:0000313" key="3">
    <source>
        <dbReference type="EMBL" id="CAF1546882.1"/>
    </source>
</evidence>
<evidence type="ECO:0000256" key="1">
    <source>
        <dbReference type="SAM" id="Phobius"/>
    </source>
</evidence>
<evidence type="ECO:0000313" key="4">
    <source>
        <dbReference type="EMBL" id="CAF1956555.1"/>
    </source>
</evidence>
<dbReference type="EMBL" id="CAJNRE010002795">
    <property type="protein sequence ID" value="CAF1991940.1"/>
    <property type="molecule type" value="Genomic_DNA"/>
</dbReference>
<keyword evidence="1" id="KW-0812">Transmembrane</keyword>
<dbReference type="Proteomes" id="UP000663887">
    <property type="component" value="Unassembled WGS sequence"/>
</dbReference>
<keyword evidence="1" id="KW-0472">Membrane</keyword>
<dbReference type="Proteomes" id="UP000663855">
    <property type="component" value="Unassembled WGS sequence"/>
</dbReference>
<proteinExistence type="predicted"/>
<dbReference type="AlphaFoldDB" id="A0A815WPM4"/>
<gene>
    <name evidence="2" type="ORF">CJN711_LOCUS7949</name>
    <name evidence="3" type="ORF">KQP761_LOCUS17354</name>
    <name evidence="5" type="ORF">MBJ925_LOCUS7814</name>
    <name evidence="6" type="ORF">WKI299_LOCUS8345</name>
    <name evidence="4" type="ORF">XDN619_LOCUS1153</name>
</gene>
<dbReference type="EMBL" id="CAJNRG010000057">
    <property type="protein sequence ID" value="CAF1956555.1"/>
    <property type="molecule type" value="Genomic_DNA"/>
</dbReference>
<dbReference type="EMBL" id="CAJNOV010002866">
    <property type="protein sequence ID" value="CAF1118406.1"/>
    <property type="molecule type" value="Genomic_DNA"/>
</dbReference>
<evidence type="ECO:0000313" key="6">
    <source>
        <dbReference type="EMBL" id="CAF2041095.1"/>
    </source>
</evidence>
<protein>
    <submittedName>
        <fullName evidence="3">Uncharacterized protein</fullName>
    </submittedName>
</protein>
<evidence type="ECO:0000313" key="2">
    <source>
        <dbReference type="EMBL" id="CAF1118406.1"/>
    </source>
</evidence>
<evidence type="ECO:0000313" key="7">
    <source>
        <dbReference type="Proteomes" id="UP000663834"/>
    </source>
</evidence>
<keyword evidence="1" id="KW-1133">Transmembrane helix</keyword>
<dbReference type="EMBL" id="CAJNRF010002677">
    <property type="protein sequence ID" value="CAF2041095.1"/>
    <property type="molecule type" value="Genomic_DNA"/>
</dbReference>
<organism evidence="3 7">
    <name type="scientific">Rotaria magnacalcarata</name>
    <dbReference type="NCBI Taxonomy" id="392030"/>
    <lineage>
        <taxon>Eukaryota</taxon>
        <taxon>Metazoa</taxon>
        <taxon>Spiralia</taxon>
        <taxon>Gnathifera</taxon>
        <taxon>Rotifera</taxon>
        <taxon>Eurotatoria</taxon>
        <taxon>Bdelloidea</taxon>
        <taxon>Philodinida</taxon>
        <taxon>Philodinidae</taxon>
        <taxon>Rotaria</taxon>
    </lineage>
</organism>